<protein>
    <submittedName>
        <fullName evidence="1">Uncharacterized protein</fullName>
    </submittedName>
</protein>
<dbReference type="EMBL" id="JAMZMK010012176">
    <property type="protein sequence ID" value="KAI7724633.1"/>
    <property type="molecule type" value="Genomic_DNA"/>
</dbReference>
<proteinExistence type="predicted"/>
<gene>
    <name evidence="1" type="ORF">M8C21_022772</name>
</gene>
<organism evidence="1 2">
    <name type="scientific">Ambrosia artemisiifolia</name>
    <name type="common">Common ragweed</name>
    <dbReference type="NCBI Taxonomy" id="4212"/>
    <lineage>
        <taxon>Eukaryota</taxon>
        <taxon>Viridiplantae</taxon>
        <taxon>Streptophyta</taxon>
        <taxon>Embryophyta</taxon>
        <taxon>Tracheophyta</taxon>
        <taxon>Spermatophyta</taxon>
        <taxon>Magnoliopsida</taxon>
        <taxon>eudicotyledons</taxon>
        <taxon>Gunneridae</taxon>
        <taxon>Pentapetalae</taxon>
        <taxon>asterids</taxon>
        <taxon>campanulids</taxon>
        <taxon>Asterales</taxon>
        <taxon>Asteraceae</taxon>
        <taxon>Asteroideae</taxon>
        <taxon>Heliantheae alliance</taxon>
        <taxon>Heliantheae</taxon>
        <taxon>Ambrosia</taxon>
    </lineage>
</organism>
<accession>A0AAD5G1W2</accession>
<evidence type="ECO:0000313" key="1">
    <source>
        <dbReference type="EMBL" id="KAI7724633.1"/>
    </source>
</evidence>
<reference evidence="1" key="1">
    <citation type="submission" date="2022-06" db="EMBL/GenBank/DDBJ databases">
        <title>Uncovering the hologenomic basis of an extraordinary plant invasion.</title>
        <authorList>
            <person name="Bieker V.C."/>
            <person name="Martin M.D."/>
            <person name="Gilbert T."/>
            <person name="Hodgins K."/>
            <person name="Battlay P."/>
            <person name="Petersen B."/>
            <person name="Wilson J."/>
        </authorList>
    </citation>
    <scope>NUCLEOTIDE SEQUENCE</scope>
    <source>
        <strain evidence="1">AA19_3_7</strain>
        <tissue evidence="1">Leaf</tissue>
    </source>
</reference>
<dbReference type="Pfam" id="PF14299">
    <property type="entry name" value="PP2"/>
    <property type="match status" value="1"/>
</dbReference>
<dbReference type="PANTHER" id="PTHR32278">
    <property type="entry name" value="F-BOX DOMAIN-CONTAINING PROTEIN"/>
    <property type="match status" value="1"/>
</dbReference>
<sequence length="428" mass="49780">MIKTAEPPLNYKSEDELMDRLSKGVLLNYGKTWFSLNKKGQHCEIISIAECLGSEATSYLFSSKYNSRFATGTYEFVNLDNNNGTNVRTQFLSPGITYTVNLVFQFGIKRKTRCEPIFLRYKLQGERDSSISHLAYEREDGWWMCELYQFTCDHRIVHLQILFEGFHNNDTFGVEGIEFQPLENVEHINEKQHISDSDSYSNCEEKLPTDFEDIMKRSKNSLQWTTKEEAYSIIRKGFLIIDVKPSRHIWFSVNKNGKKCHMLPAKAALKYIDDSNMLSLPESRFGEVVQCDFETIYIKTEVQSQLLSSETSYACYLVYKLPKDQSGLKAPVEVDDRQCNSGDKTSYIYLVSAQTPVIRPKDDQNTHKPLNMPKFNRLPRQRSDGWMDVQIWEWGTTTTTSYMDHRLMLCDRKKFDGLIIEGIEYRPI</sequence>
<dbReference type="AlphaFoldDB" id="A0AAD5G1W2"/>
<name>A0AAD5G1W2_AMBAR</name>
<dbReference type="PANTHER" id="PTHR32278:SF135">
    <property type="entry name" value="F-BOX PROTEIN PP2-B12"/>
    <property type="match status" value="1"/>
</dbReference>
<keyword evidence="2" id="KW-1185">Reference proteome</keyword>
<dbReference type="InterPro" id="IPR025886">
    <property type="entry name" value="PP2-like"/>
</dbReference>
<comment type="caution">
    <text evidence="1">The sequence shown here is derived from an EMBL/GenBank/DDBJ whole genome shotgun (WGS) entry which is preliminary data.</text>
</comment>
<dbReference type="Proteomes" id="UP001206925">
    <property type="component" value="Unassembled WGS sequence"/>
</dbReference>
<evidence type="ECO:0000313" key="2">
    <source>
        <dbReference type="Proteomes" id="UP001206925"/>
    </source>
</evidence>